<protein>
    <submittedName>
        <fullName evidence="1">CRISPR-associated helicase Cas3</fullName>
    </submittedName>
</protein>
<dbReference type="EMBL" id="AUZY01011711">
    <property type="protein sequence ID" value="EQD33265.1"/>
    <property type="molecule type" value="Genomic_DNA"/>
</dbReference>
<reference evidence="1" key="2">
    <citation type="journal article" date="2014" name="ISME J.">
        <title>Microbial stratification in low pH oxic and suboxic macroscopic growths along an acid mine drainage.</title>
        <authorList>
            <person name="Mendez-Garcia C."/>
            <person name="Mesa V."/>
            <person name="Sprenger R.R."/>
            <person name="Richter M."/>
            <person name="Diez M.S."/>
            <person name="Solano J."/>
            <person name="Bargiela R."/>
            <person name="Golyshina O.V."/>
            <person name="Manteca A."/>
            <person name="Ramos J.L."/>
            <person name="Gallego J.R."/>
            <person name="Llorente I."/>
            <person name="Martins Dos Santos V.A."/>
            <person name="Jensen O.N."/>
            <person name="Pelaez A.I."/>
            <person name="Sanchez J."/>
            <person name="Ferrer M."/>
        </authorList>
    </citation>
    <scope>NUCLEOTIDE SEQUENCE</scope>
</reference>
<proteinExistence type="predicted"/>
<sequence>MRVLVEQTRDNTLLWLEREGLLGGKINQVNTNNIGKEDSYQPLWEEEDKIVVTTLMGGEEDYNWDIYPERDAIIIGTQDMLLSRVLNRGYGMSRYKWPTHFGMLNNDCLWIMDEVQLMGVGLTTSVQLEAFRKHFGTEKGTDTTWMSATINHE</sequence>
<accession>T0ZTS6</accession>
<comment type="caution">
    <text evidence="1">The sequence shown here is derived from an EMBL/GenBank/DDBJ whole genome shotgun (WGS) entry which is preliminary data.</text>
</comment>
<feature type="non-terminal residue" evidence="1">
    <location>
        <position position="153"/>
    </location>
</feature>
<gene>
    <name evidence="1" type="ORF">B1B_17532</name>
</gene>
<dbReference type="AlphaFoldDB" id="T0ZTS6"/>
<evidence type="ECO:0000313" key="1">
    <source>
        <dbReference type="EMBL" id="EQD33265.1"/>
    </source>
</evidence>
<name>T0ZTS6_9ZZZZ</name>
<organism evidence="1">
    <name type="scientific">mine drainage metagenome</name>
    <dbReference type="NCBI Taxonomy" id="410659"/>
    <lineage>
        <taxon>unclassified sequences</taxon>
        <taxon>metagenomes</taxon>
        <taxon>ecological metagenomes</taxon>
    </lineage>
</organism>
<reference evidence="1" key="1">
    <citation type="submission" date="2013-08" db="EMBL/GenBank/DDBJ databases">
        <authorList>
            <person name="Mendez C."/>
            <person name="Richter M."/>
            <person name="Ferrer M."/>
            <person name="Sanchez J."/>
        </authorList>
    </citation>
    <scope>NUCLEOTIDE SEQUENCE</scope>
</reference>